<feature type="transmembrane region" description="Helical" evidence="2">
    <location>
        <begin position="236"/>
        <end position="260"/>
    </location>
</feature>
<dbReference type="Pfam" id="PF25547">
    <property type="entry name" value="WXG100_2"/>
    <property type="match status" value="1"/>
</dbReference>
<feature type="transmembrane region" description="Helical" evidence="2">
    <location>
        <begin position="266"/>
        <end position="297"/>
    </location>
</feature>
<evidence type="ECO:0000313" key="5">
    <source>
        <dbReference type="EMBL" id="MDV6265479.1"/>
    </source>
</evidence>
<sequence>MAPITMDPAVLIDAATQYKTVSNSTDSVIRLLGETLQTNWGCAGTDNAGAGWAASYDPAAFDAVAAGTNIVNAFSKLHDLLAATGVNHANTERSNTNPPEPPEGPASQLPTVSAPAFYGALGGDTDPPLGWELITAWLQGHMWPNGNPDKLKALGRAWRTAAEGLRDANDATGTAWVALEELDSDEMPQVLAQLDNVFVTTNAVADQYDTLAAACDEWAQTIEEAHRKIFDTVGKAIIVGALAAAVTALFTLGAGTVAAAGATGSVIAASVVGVLGAVDAVAVAVVGGVAAAGAAAVGAVNELQPLLEANPTTFNANTGGGGNTLGYYPAPRHLPGFPNAKLVKRMNERKRWKDDKGNIYEWDYQHGAVEKYNKNGTHLGEYDANTGTQTKPADPSRRTER</sequence>
<name>A0ABU4BN06_RHOGO</name>
<evidence type="ECO:0000313" key="6">
    <source>
        <dbReference type="Proteomes" id="UP001185927"/>
    </source>
</evidence>
<dbReference type="InterPro" id="IPR057746">
    <property type="entry name" value="CpnT-like_N"/>
</dbReference>
<keyword evidence="2" id="KW-1133">Transmembrane helix</keyword>
<dbReference type="Pfam" id="PF09000">
    <property type="entry name" value="Cytotoxic"/>
    <property type="match status" value="1"/>
</dbReference>
<keyword evidence="2" id="KW-0472">Membrane</keyword>
<dbReference type="EMBL" id="JAWLKB010000001">
    <property type="protein sequence ID" value="MDV6265479.1"/>
    <property type="molecule type" value="Genomic_DNA"/>
</dbReference>
<evidence type="ECO:0000256" key="1">
    <source>
        <dbReference type="SAM" id="MobiDB-lite"/>
    </source>
</evidence>
<proteinExistence type="predicted"/>
<reference evidence="5 6" key="1">
    <citation type="submission" date="2023-10" db="EMBL/GenBank/DDBJ databases">
        <title>Development of a sustainable strategy for remediation of hydrocarbon-contaminated territories based on the waste exchange concept.</title>
        <authorList>
            <person name="Krivoruchko A."/>
        </authorList>
    </citation>
    <scope>NUCLEOTIDE SEQUENCE [LARGE SCALE GENOMIC DNA]</scope>
    <source>
        <strain evidence="5 6">IEGM 1203</strain>
    </source>
</reference>
<feature type="domain" description="Outer membrane channel protein CpnT-like N-terminal" evidence="4">
    <location>
        <begin position="136"/>
        <end position="267"/>
    </location>
</feature>
<feature type="region of interest" description="Disordered" evidence="1">
    <location>
        <begin position="375"/>
        <end position="401"/>
    </location>
</feature>
<evidence type="ECO:0000259" key="4">
    <source>
        <dbReference type="Pfam" id="PF25547"/>
    </source>
</evidence>
<organism evidence="5 6">
    <name type="scientific">Rhodococcus globerulus</name>
    <dbReference type="NCBI Taxonomy" id="33008"/>
    <lineage>
        <taxon>Bacteria</taxon>
        <taxon>Bacillati</taxon>
        <taxon>Actinomycetota</taxon>
        <taxon>Actinomycetes</taxon>
        <taxon>Mycobacteriales</taxon>
        <taxon>Nocardiaceae</taxon>
        <taxon>Rhodococcus</taxon>
    </lineage>
</organism>
<comment type="caution">
    <text evidence="5">The sequence shown here is derived from an EMBL/GenBank/DDBJ whole genome shotgun (WGS) entry which is preliminary data.</text>
</comment>
<dbReference type="InterPro" id="IPR009105">
    <property type="entry name" value="Colicin_E3_ribonuclease"/>
</dbReference>
<feature type="domain" description="Colicin E3-like ribonuclease" evidence="3">
    <location>
        <begin position="329"/>
        <end position="399"/>
    </location>
</feature>
<evidence type="ECO:0000256" key="2">
    <source>
        <dbReference type="SAM" id="Phobius"/>
    </source>
</evidence>
<gene>
    <name evidence="5" type="ORF">R3Q16_02620</name>
</gene>
<dbReference type="RefSeq" id="WP_317540519.1">
    <property type="nucleotide sequence ID" value="NZ_JAWLKB010000001.1"/>
</dbReference>
<keyword evidence="6" id="KW-1185">Reference proteome</keyword>
<accession>A0ABU4BN06</accession>
<protein>
    <submittedName>
        <fullName evidence="5">Colicin E3/pyocin S6 family cytotoxin</fullName>
    </submittedName>
</protein>
<keyword evidence="2" id="KW-0812">Transmembrane</keyword>
<dbReference type="SUPFAM" id="SSF63840">
    <property type="entry name" value="Ribonuclease domain of colicin E3"/>
    <property type="match status" value="1"/>
</dbReference>
<dbReference type="InterPro" id="IPR036725">
    <property type="entry name" value="ColE3_ribonuclease_sf"/>
</dbReference>
<dbReference type="Proteomes" id="UP001185927">
    <property type="component" value="Unassembled WGS sequence"/>
</dbReference>
<feature type="region of interest" description="Disordered" evidence="1">
    <location>
        <begin position="89"/>
        <end position="110"/>
    </location>
</feature>
<dbReference type="Gene3D" id="3.10.380.10">
    <property type="entry name" value="Colicin E3-like ribonuclease domain"/>
    <property type="match status" value="1"/>
</dbReference>
<evidence type="ECO:0000259" key="3">
    <source>
        <dbReference type="Pfam" id="PF09000"/>
    </source>
</evidence>